<gene>
    <name evidence="2" type="ORF">LzC2_31000</name>
</gene>
<evidence type="ECO:0000256" key="1">
    <source>
        <dbReference type="SAM" id="MobiDB-lite"/>
    </source>
</evidence>
<accession>A0ABX1VGN4</accession>
<name>A0ABX1VGN4_9PLAN</name>
<feature type="region of interest" description="Disordered" evidence="1">
    <location>
        <begin position="123"/>
        <end position="156"/>
    </location>
</feature>
<dbReference type="Proteomes" id="UP000609651">
    <property type="component" value="Unassembled WGS sequence"/>
</dbReference>
<sequence length="156" mass="16776">MCPGGCLPHLLGRCGGSKHCYACSLAGIGANAANGRKGLCGKYEHVYALDPSYVDRRTGQVWASQQTGVPMAVPLAPNVRHTMEYGWGMPSSRLVPISRPGPPSWLYGPPAGVQVELPNTFHSKQGKTRPYIPEHGQGLPRTGIAFPRTLDSARNR</sequence>
<protein>
    <submittedName>
        <fullName evidence="2">Uncharacterized protein</fullName>
    </submittedName>
</protein>
<keyword evidence="3" id="KW-1185">Reference proteome</keyword>
<proteinExistence type="predicted"/>
<evidence type="ECO:0000313" key="3">
    <source>
        <dbReference type="Proteomes" id="UP000609651"/>
    </source>
</evidence>
<dbReference type="EMBL" id="WTPX01000114">
    <property type="protein sequence ID" value="NNJ27003.1"/>
    <property type="molecule type" value="Genomic_DNA"/>
</dbReference>
<reference evidence="2 3" key="1">
    <citation type="journal article" date="2020" name="Syst. Appl. Microbiol.">
        <title>Alienimonas chondri sp. nov., a novel planctomycete isolated from the biofilm of the red alga Chondrus crispus.</title>
        <authorList>
            <person name="Vitorino I."/>
            <person name="Albuquerque L."/>
            <person name="Wiegand S."/>
            <person name="Kallscheuer N."/>
            <person name="da Costa M.S."/>
            <person name="Lobo-da-Cunha A."/>
            <person name="Jogler C."/>
            <person name="Lage O.M."/>
        </authorList>
    </citation>
    <scope>NUCLEOTIDE SEQUENCE [LARGE SCALE GENOMIC DNA]</scope>
    <source>
        <strain evidence="2 3">LzC2</strain>
    </source>
</reference>
<evidence type="ECO:0000313" key="2">
    <source>
        <dbReference type="EMBL" id="NNJ27003.1"/>
    </source>
</evidence>
<comment type="caution">
    <text evidence="2">The sequence shown here is derived from an EMBL/GenBank/DDBJ whole genome shotgun (WGS) entry which is preliminary data.</text>
</comment>
<organism evidence="2 3">
    <name type="scientific">Alienimonas chondri</name>
    <dbReference type="NCBI Taxonomy" id="2681879"/>
    <lineage>
        <taxon>Bacteria</taxon>
        <taxon>Pseudomonadati</taxon>
        <taxon>Planctomycetota</taxon>
        <taxon>Planctomycetia</taxon>
        <taxon>Planctomycetales</taxon>
        <taxon>Planctomycetaceae</taxon>
        <taxon>Alienimonas</taxon>
    </lineage>
</organism>